<accession>A0AAV8SSH7</accession>
<keyword evidence="3" id="KW-1185">Reference proteome</keyword>
<evidence type="ECO:0000313" key="2">
    <source>
        <dbReference type="EMBL" id="KAJ8755231.1"/>
    </source>
</evidence>
<evidence type="ECO:0000313" key="3">
    <source>
        <dbReference type="Proteomes" id="UP001159364"/>
    </source>
</evidence>
<dbReference type="PANTHER" id="PTHR37182:SF2">
    <property type="entry name" value="F24J8.11 PROTEIN"/>
    <property type="match status" value="1"/>
</dbReference>
<feature type="region of interest" description="Disordered" evidence="1">
    <location>
        <begin position="49"/>
        <end position="104"/>
    </location>
</feature>
<comment type="caution">
    <text evidence="2">The sequence shown here is derived from an EMBL/GenBank/DDBJ whole genome shotgun (WGS) entry which is preliminary data.</text>
</comment>
<dbReference type="Proteomes" id="UP001159364">
    <property type="component" value="Linkage Group LG09"/>
</dbReference>
<organism evidence="2 3">
    <name type="scientific">Erythroxylum novogranatense</name>
    <dbReference type="NCBI Taxonomy" id="1862640"/>
    <lineage>
        <taxon>Eukaryota</taxon>
        <taxon>Viridiplantae</taxon>
        <taxon>Streptophyta</taxon>
        <taxon>Embryophyta</taxon>
        <taxon>Tracheophyta</taxon>
        <taxon>Spermatophyta</taxon>
        <taxon>Magnoliopsida</taxon>
        <taxon>eudicotyledons</taxon>
        <taxon>Gunneridae</taxon>
        <taxon>Pentapetalae</taxon>
        <taxon>rosids</taxon>
        <taxon>fabids</taxon>
        <taxon>Malpighiales</taxon>
        <taxon>Erythroxylaceae</taxon>
        <taxon>Erythroxylum</taxon>
    </lineage>
</organism>
<dbReference type="PANTHER" id="PTHR37182">
    <property type="entry name" value="F24J8.11 PROTEIN"/>
    <property type="match status" value="1"/>
</dbReference>
<name>A0AAV8SSH7_9ROSI</name>
<reference evidence="2 3" key="1">
    <citation type="submission" date="2021-09" db="EMBL/GenBank/DDBJ databases">
        <title>Genomic insights and catalytic innovation underlie evolution of tropane alkaloids biosynthesis.</title>
        <authorList>
            <person name="Wang Y.-J."/>
            <person name="Tian T."/>
            <person name="Huang J.-P."/>
            <person name="Huang S.-X."/>
        </authorList>
    </citation>
    <scope>NUCLEOTIDE SEQUENCE [LARGE SCALE GENOMIC DNA]</scope>
    <source>
        <strain evidence="2">KIB-2018</strain>
        <tissue evidence="2">Leaf</tissue>
    </source>
</reference>
<dbReference type="EMBL" id="JAIWQS010000009">
    <property type="protein sequence ID" value="KAJ8755231.1"/>
    <property type="molecule type" value="Genomic_DNA"/>
</dbReference>
<dbReference type="AlphaFoldDB" id="A0AAV8SSH7"/>
<gene>
    <name evidence="2" type="ORF">K2173_019029</name>
</gene>
<proteinExistence type="predicted"/>
<evidence type="ECO:0000256" key="1">
    <source>
        <dbReference type="SAM" id="MobiDB-lite"/>
    </source>
</evidence>
<sequence>MHHIATTAPSSANSNKEDLDPVLDTKLAHRWHVTLSLGGIALGLQIGGSNALAARGPPPPPPEEDPNVSGLEAKVLSSKKRKEATKEAVAKLRKRGKTISEPSE</sequence>
<protein>
    <submittedName>
        <fullName evidence="2">Uncharacterized protein</fullName>
    </submittedName>
</protein>